<proteinExistence type="predicted"/>
<dbReference type="PANTHER" id="PTHR37984:SF5">
    <property type="entry name" value="PROTEIN NYNRIN-LIKE"/>
    <property type="match status" value="1"/>
</dbReference>
<name>A0A1X0QHH3_9MICR</name>
<dbReference type="InterPro" id="IPR001584">
    <property type="entry name" value="Integrase_cat-core"/>
</dbReference>
<gene>
    <name evidence="2" type="primary">YRD6</name>
    <name evidence="2" type="ORF">A0H76_1195</name>
</gene>
<dbReference type="EMBL" id="LTAI01000258">
    <property type="protein sequence ID" value="ORD99227.1"/>
    <property type="molecule type" value="Genomic_DNA"/>
</dbReference>
<dbReference type="InterPro" id="IPR050951">
    <property type="entry name" value="Retrovirus_Pol_polyprotein"/>
</dbReference>
<evidence type="ECO:0000259" key="1">
    <source>
        <dbReference type="PROSITE" id="PS50994"/>
    </source>
</evidence>
<dbReference type="SUPFAM" id="SSF53098">
    <property type="entry name" value="Ribonuclease H-like"/>
    <property type="match status" value="1"/>
</dbReference>
<evidence type="ECO:0000313" key="3">
    <source>
        <dbReference type="Proteomes" id="UP000192501"/>
    </source>
</evidence>
<reference evidence="2 3" key="1">
    <citation type="journal article" date="2017" name="Environ. Microbiol.">
        <title>Decay of the glycolytic pathway and adaptation to intranuclear parasitism within Enterocytozoonidae microsporidia.</title>
        <authorList>
            <person name="Wiredu Boakye D."/>
            <person name="Jaroenlak P."/>
            <person name="Prachumwat A."/>
            <person name="Williams T.A."/>
            <person name="Bateman K.S."/>
            <person name="Itsathitphaisarn O."/>
            <person name="Sritunyalucksana K."/>
            <person name="Paszkiewicz K.H."/>
            <person name="Moore K.A."/>
            <person name="Stentiford G.D."/>
            <person name="Williams B.A."/>
        </authorList>
    </citation>
    <scope>NUCLEOTIDE SEQUENCE [LARGE SCALE GENOMIC DNA]</scope>
    <source>
        <strain evidence="3">canceri</strain>
    </source>
</reference>
<dbReference type="Proteomes" id="UP000192501">
    <property type="component" value="Unassembled WGS sequence"/>
</dbReference>
<dbReference type="InterPro" id="IPR012337">
    <property type="entry name" value="RNaseH-like_sf"/>
</dbReference>
<dbReference type="GO" id="GO:0015074">
    <property type="term" value="P:DNA integration"/>
    <property type="evidence" value="ECO:0007669"/>
    <property type="project" value="InterPro"/>
</dbReference>
<organism evidence="2 3">
    <name type="scientific">Hepatospora eriocheir</name>
    <dbReference type="NCBI Taxonomy" id="1081669"/>
    <lineage>
        <taxon>Eukaryota</taxon>
        <taxon>Fungi</taxon>
        <taxon>Fungi incertae sedis</taxon>
        <taxon>Microsporidia</taxon>
        <taxon>Hepatosporidae</taxon>
        <taxon>Hepatospora</taxon>
    </lineage>
</organism>
<dbReference type="VEuPathDB" id="MicrosporidiaDB:A0H76_1195"/>
<evidence type="ECO:0000313" key="2">
    <source>
        <dbReference type="EMBL" id="ORD99227.1"/>
    </source>
</evidence>
<sequence>MHSRLVNLHILKNITSDNVAKVIESWLIKYGQSKALLSDQGKQFIGQLILSFCKTYNVKKLFGSIYYPRSNSIAERINRTITDSLCTQKGSDFYNTITNIENAIYNSYHSSINCSPN</sequence>
<accession>A0A1X0QHH3</accession>
<feature type="domain" description="Integrase catalytic" evidence="1">
    <location>
        <begin position="1"/>
        <end position="117"/>
    </location>
</feature>
<dbReference type="InterPro" id="IPR036397">
    <property type="entry name" value="RNaseH_sf"/>
</dbReference>
<dbReference type="GO" id="GO:0003676">
    <property type="term" value="F:nucleic acid binding"/>
    <property type="evidence" value="ECO:0007669"/>
    <property type="project" value="InterPro"/>
</dbReference>
<protein>
    <submittedName>
        <fullName evidence="2">YRD6</fullName>
    </submittedName>
</protein>
<dbReference type="PROSITE" id="PS50994">
    <property type="entry name" value="INTEGRASE"/>
    <property type="match status" value="1"/>
</dbReference>
<comment type="caution">
    <text evidence="2">The sequence shown here is derived from an EMBL/GenBank/DDBJ whole genome shotgun (WGS) entry which is preliminary data.</text>
</comment>
<dbReference type="PANTHER" id="PTHR37984">
    <property type="entry name" value="PROTEIN CBG26694"/>
    <property type="match status" value="1"/>
</dbReference>
<dbReference type="Gene3D" id="3.30.420.10">
    <property type="entry name" value="Ribonuclease H-like superfamily/Ribonuclease H"/>
    <property type="match status" value="1"/>
</dbReference>
<dbReference type="GO" id="GO:0005634">
    <property type="term" value="C:nucleus"/>
    <property type="evidence" value="ECO:0007669"/>
    <property type="project" value="UniProtKB-ARBA"/>
</dbReference>
<dbReference type="AlphaFoldDB" id="A0A1X0QHH3"/>